<dbReference type="InterPro" id="IPR003788">
    <property type="entry name" value="NDUFAF7"/>
</dbReference>
<gene>
    <name evidence="3" type="ORF">DI628_05975</name>
</gene>
<dbReference type="Proteomes" id="UP000320948">
    <property type="component" value="Unassembled WGS sequence"/>
</dbReference>
<organism evidence="3 4">
    <name type="scientific">Blastochloris viridis</name>
    <name type="common">Rhodopseudomonas viridis</name>
    <dbReference type="NCBI Taxonomy" id="1079"/>
    <lineage>
        <taxon>Bacteria</taxon>
        <taxon>Pseudomonadati</taxon>
        <taxon>Pseudomonadota</taxon>
        <taxon>Alphaproteobacteria</taxon>
        <taxon>Hyphomicrobiales</taxon>
        <taxon>Blastochloridaceae</taxon>
        <taxon>Blastochloris</taxon>
    </lineage>
</organism>
<keyword evidence="2" id="KW-0808">Transferase</keyword>
<protein>
    <recommendedName>
        <fullName evidence="5">Class I SAM-dependent methyltransferase</fullName>
    </recommendedName>
</protein>
<dbReference type="Gene3D" id="3.40.50.12710">
    <property type="match status" value="1"/>
</dbReference>
<dbReference type="SUPFAM" id="SSF53335">
    <property type="entry name" value="S-adenosyl-L-methionine-dependent methyltransferases"/>
    <property type="match status" value="1"/>
</dbReference>
<proteinExistence type="predicted"/>
<keyword evidence="1" id="KW-0489">Methyltransferase</keyword>
<evidence type="ECO:0008006" key="5">
    <source>
        <dbReference type="Google" id="ProtNLM"/>
    </source>
</evidence>
<comment type="caution">
    <text evidence="3">The sequence shown here is derived from an EMBL/GenBank/DDBJ whole genome shotgun (WGS) entry which is preliminary data.</text>
</comment>
<dbReference type="InterPro" id="IPR029063">
    <property type="entry name" value="SAM-dependent_MTases_sf"/>
</dbReference>
<evidence type="ECO:0000313" key="4">
    <source>
        <dbReference type="Proteomes" id="UP000320948"/>
    </source>
</evidence>
<reference evidence="3 4" key="1">
    <citation type="journal article" date="2017" name="Nat. Commun.">
        <title>In situ click chemistry generation of cyclooxygenase-2 inhibitors.</title>
        <authorList>
            <person name="Bhardwaj A."/>
            <person name="Kaur J."/>
            <person name="Wuest M."/>
            <person name="Wuest F."/>
        </authorList>
    </citation>
    <scope>NUCLEOTIDE SEQUENCE [LARGE SCALE GENOMIC DNA]</scope>
    <source>
        <strain evidence="3">S2_018_000_R2_106</strain>
    </source>
</reference>
<evidence type="ECO:0000256" key="2">
    <source>
        <dbReference type="ARBA" id="ARBA00022679"/>
    </source>
</evidence>
<dbReference type="PANTHER" id="PTHR12049">
    <property type="entry name" value="PROTEIN ARGININE METHYLTRANSFERASE NDUFAF7, MITOCHONDRIAL"/>
    <property type="match status" value="1"/>
</dbReference>
<dbReference type="Pfam" id="PF02636">
    <property type="entry name" value="Methyltransf_28"/>
    <property type="match status" value="1"/>
</dbReference>
<dbReference type="GO" id="GO:0032259">
    <property type="term" value="P:methylation"/>
    <property type="evidence" value="ECO:0007669"/>
    <property type="project" value="UniProtKB-KW"/>
</dbReference>
<dbReference type="GO" id="GO:0035243">
    <property type="term" value="F:protein-arginine omega-N symmetric methyltransferase activity"/>
    <property type="evidence" value="ECO:0007669"/>
    <property type="project" value="TreeGrafter"/>
</dbReference>
<dbReference type="InterPro" id="IPR038375">
    <property type="entry name" value="NDUFAF7_sf"/>
</dbReference>
<dbReference type="AlphaFoldDB" id="A0A6N4RB12"/>
<evidence type="ECO:0000313" key="3">
    <source>
        <dbReference type="EMBL" id="TKW60451.1"/>
    </source>
</evidence>
<name>A0A6N4RB12_BLAVI</name>
<accession>A0A6N4RB12</accession>
<sequence>MTALATLLKDRIRTTGPLTVEEYMEVCLYHPQHGYYTNGRNFLPSPTDASQPYPHDFITAAHLLHFAAPLAEWLHKQAQILPTGSHFTYMECGPGSGQLTHDILAYLQKHHPNTYTRAQPVLIEASPTLTELQKQTLHAHPHCQWAATPSETGLPIILIANELLDAFPHSQIIQHEGRLQPRTIELTTTDEFTFTQAEGPITEHSPQMRTWLQTLPQSLHAALFLDYGASTASATGDTFQALHKHQKVSVFHLPGETDLTMHVNFHNVTEALKDSHPHLHAHPLEELAPFLLRHGLASAALSNGMPDSATESALHRLLHPTEMGTLFKVQSFTQTHTE</sequence>
<dbReference type="PANTHER" id="PTHR12049:SF7">
    <property type="entry name" value="PROTEIN ARGININE METHYLTRANSFERASE NDUFAF7, MITOCHONDRIAL"/>
    <property type="match status" value="1"/>
</dbReference>
<dbReference type="EMBL" id="VAFM01000002">
    <property type="protein sequence ID" value="TKW60451.1"/>
    <property type="molecule type" value="Genomic_DNA"/>
</dbReference>
<evidence type="ECO:0000256" key="1">
    <source>
        <dbReference type="ARBA" id="ARBA00022603"/>
    </source>
</evidence>